<feature type="signal peptide" evidence="5">
    <location>
        <begin position="1"/>
        <end position="24"/>
    </location>
</feature>
<dbReference type="PANTHER" id="PTHR40980">
    <property type="entry name" value="PLUG DOMAIN-CONTAINING PROTEIN"/>
    <property type="match status" value="1"/>
</dbReference>
<dbReference type="Gene3D" id="2.40.170.20">
    <property type="entry name" value="TonB-dependent receptor, beta-barrel domain"/>
    <property type="match status" value="1"/>
</dbReference>
<evidence type="ECO:0000256" key="4">
    <source>
        <dbReference type="RuleBase" id="RU003357"/>
    </source>
</evidence>
<gene>
    <name evidence="8" type="ORF">ACFONP_09035</name>
</gene>
<dbReference type="InterPro" id="IPR000531">
    <property type="entry name" value="Beta-barrel_TonB"/>
</dbReference>
<dbReference type="SUPFAM" id="SSF56935">
    <property type="entry name" value="Porins"/>
    <property type="match status" value="1"/>
</dbReference>
<name>A0ABV7MBQ7_9PROT</name>
<proteinExistence type="inferred from homology"/>
<evidence type="ECO:0000313" key="8">
    <source>
        <dbReference type="EMBL" id="MFC3302875.1"/>
    </source>
</evidence>
<dbReference type="Pfam" id="PF07715">
    <property type="entry name" value="Plug"/>
    <property type="match status" value="1"/>
</dbReference>
<evidence type="ECO:0000313" key="9">
    <source>
        <dbReference type="Proteomes" id="UP001595607"/>
    </source>
</evidence>
<feature type="domain" description="TonB-dependent receptor plug" evidence="7">
    <location>
        <begin position="57"/>
        <end position="163"/>
    </location>
</feature>
<accession>A0ABV7MBQ7</accession>
<evidence type="ECO:0000259" key="7">
    <source>
        <dbReference type="Pfam" id="PF07715"/>
    </source>
</evidence>
<dbReference type="Gene3D" id="2.170.130.10">
    <property type="entry name" value="TonB-dependent receptor, plug domain"/>
    <property type="match status" value="1"/>
</dbReference>
<dbReference type="InterPro" id="IPR036942">
    <property type="entry name" value="Beta-barrel_TonB_sf"/>
</dbReference>
<evidence type="ECO:0000256" key="3">
    <source>
        <dbReference type="ARBA" id="ARBA00023237"/>
    </source>
</evidence>
<comment type="caution">
    <text evidence="8">The sequence shown here is derived from an EMBL/GenBank/DDBJ whole genome shotgun (WGS) entry which is preliminary data.</text>
</comment>
<dbReference type="Proteomes" id="UP001595607">
    <property type="component" value="Unassembled WGS sequence"/>
</dbReference>
<keyword evidence="8" id="KW-0675">Receptor</keyword>
<feature type="chain" id="PRO_5045337245" evidence="5">
    <location>
        <begin position="25"/>
        <end position="1013"/>
    </location>
</feature>
<keyword evidence="4" id="KW-0798">TonB box</keyword>
<evidence type="ECO:0000256" key="2">
    <source>
        <dbReference type="ARBA" id="ARBA00023136"/>
    </source>
</evidence>
<evidence type="ECO:0000256" key="5">
    <source>
        <dbReference type="SAM" id="SignalP"/>
    </source>
</evidence>
<evidence type="ECO:0000256" key="1">
    <source>
        <dbReference type="ARBA" id="ARBA00004442"/>
    </source>
</evidence>
<dbReference type="InterPro" id="IPR037066">
    <property type="entry name" value="Plug_dom_sf"/>
</dbReference>
<comment type="similarity">
    <text evidence="4">Belongs to the TonB-dependent receptor family.</text>
</comment>
<dbReference type="PANTHER" id="PTHR40980:SF3">
    <property type="entry name" value="TONB-DEPENDENT RECEPTOR-LIKE BETA-BARREL DOMAIN-CONTAINING PROTEIN"/>
    <property type="match status" value="1"/>
</dbReference>
<keyword evidence="9" id="KW-1185">Reference proteome</keyword>
<keyword evidence="3" id="KW-0998">Cell outer membrane</keyword>
<dbReference type="RefSeq" id="WP_378992865.1">
    <property type="nucleotide sequence ID" value="NZ_JBHRVA010000003.1"/>
</dbReference>
<protein>
    <submittedName>
        <fullName evidence="8">TonB-dependent receptor</fullName>
    </submittedName>
</protein>
<comment type="subcellular location">
    <subcellularLocation>
        <location evidence="1 4">Cell outer membrane</location>
    </subcellularLocation>
</comment>
<dbReference type="NCBIfam" id="TIGR01782">
    <property type="entry name" value="TonB-Xanth-Caul"/>
    <property type="match status" value="1"/>
</dbReference>
<reference evidence="9" key="1">
    <citation type="journal article" date="2019" name="Int. J. Syst. Evol. Microbiol.">
        <title>The Global Catalogue of Microorganisms (GCM) 10K type strain sequencing project: providing services to taxonomists for standard genome sequencing and annotation.</title>
        <authorList>
            <consortium name="The Broad Institute Genomics Platform"/>
            <consortium name="The Broad Institute Genome Sequencing Center for Infectious Disease"/>
            <person name="Wu L."/>
            <person name="Ma J."/>
        </authorList>
    </citation>
    <scope>NUCLEOTIDE SEQUENCE [LARGE SCALE GENOMIC DNA]</scope>
    <source>
        <strain evidence="9">KCTC 22245</strain>
    </source>
</reference>
<organism evidence="8 9">
    <name type="scientific">Parvularcula lutaonensis</name>
    <dbReference type="NCBI Taxonomy" id="491923"/>
    <lineage>
        <taxon>Bacteria</taxon>
        <taxon>Pseudomonadati</taxon>
        <taxon>Pseudomonadota</taxon>
        <taxon>Alphaproteobacteria</taxon>
        <taxon>Parvularculales</taxon>
        <taxon>Parvularculaceae</taxon>
        <taxon>Parvularcula</taxon>
    </lineage>
</organism>
<dbReference type="Pfam" id="PF00593">
    <property type="entry name" value="TonB_dep_Rec_b-barrel"/>
    <property type="match status" value="1"/>
</dbReference>
<keyword evidence="5" id="KW-0732">Signal</keyword>
<dbReference type="InterPro" id="IPR012910">
    <property type="entry name" value="Plug_dom"/>
</dbReference>
<sequence length="1013" mass="111212">MSDLMRGGSIVALAAAAVMTGAHAQADSDDVDDEDVIVVRGIKKSLRDAQDLKEDADVFLDAISAADISALPDRSVSEALQRVPGVSVLRFAGPNDPDHFGVEGSGVIVRGLPFVRAELNGRDVFSASQGGGLNFEDVSPELLGSVIVFKNQSADMIEGGLSGTVDLRTRLPFDQDGRVIAGSFDYTYSDFAEKGTPSYSVLLSDRWQTDAGSFGLLVNFADNELKSRADATAVAGFRPYTDNGDGTFTRFAFDQNGFPAGTSPDTTVYIPDGGGIRTQNFDRGRTAFAAAGQWESNDETLLATAQFLKSSSDLTWGERVLESTIDNAPDVRLSGPDFSFDEDGVLTNGTVTETVGWRGNDGLPLNGVQQSVNTRERVEDEEIQDLSFNLKWTPNDRWAFNFDAQFIEAETEVFDVSTFFAFFADLTFDLDGDYAEVSYAPPTGTPPDYFADFGNYYFRGKMDHFQDNDAEEQAFRADAEYDFHDAGWLQSARFGARYADQDSTVRYTAFNWGNVSEIWTGTDVGTGENILRIDDPRLDGLIGFEPFSGFYRDDYDPMIAGVPYWSGPLARDYDGFVNAIQPILDSAGSFGNVLPARPGVDADGFLPSEISEVSVETWAFYGRLDFGGELSNGMTIDGNVGLRYVSDEIGSNGSFTVQPLDQLFGGETPSQLCAPGRVFPGGPPGICSQDVAAVEAFLANPGTDDSGFENEVENWLPSFNLKLNLTPEMLLRFGYSRALTRPSDQQLRTDRNIFLFPDIPGVSGNEFGGIGFSSTTGGNPFLDPVTADSFDISYEWYFADNGSFSFALFHKSLEGYWVTSTVEEDFTRNGVTLPVTIQQTVNSEDDVNLSGFEIGYQQFYEFLPAPFDGLGTQFNYTYIDANGVADIDNTVTATFPRDGELLERVSEHQFNIAGLYQKDRIEARLAYNWRDDFLLTRRDVIFPFASIYQEATGQLDGSIFYNVTDDVRLGVQAVNILDDITETTASISPDGLRGARNYFRNDRRVSFVLRANF</sequence>
<dbReference type="EMBL" id="JBHRVA010000003">
    <property type="protein sequence ID" value="MFC3302875.1"/>
    <property type="molecule type" value="Genomic_DNA"/>
</dbReference>
<dbReference type="InterPro" id="IPR010104">
    <property type="entry name" value="TonB_rcpt_bac"/>
</dbReference>
<evidence type="ECO:0000259" key="6">
    <source>
        <dbReference type="Pfam" id="PF00593"/>
    </source>
</evidence>
<keyword evidence="2 4" id="KW-0472">Membrane</keyword>
<feature type="domain" description="TonB-dependent receptor-like beta-barrel" evidence="6">
    <location>
        <begin position="424"/>
        <end position="975"/>
    </location>
</feature>